<evidence type="ECO:0000256" key="1">
    <source>
        <dbReference type="SAM" id="MobiDB-lite"/>
    </source>
</evidence>
<organism evidence="2 3">
    <name type="scientific">Knipowitschia caucasica</name>
    <name type="common">Caucasian dwarf goby</name>
    <name type="synonym">Pomatoschistus caucasicus</name>
    <dbReference type="NCBI Taxonomy" id="637954"/>
    <lineage>
        <taxon>Eukaryota</taxon>
        <taxon>Metazoa</taxon>
        <taxon>Chordata</taxon>
        <taxon>Craniata</taxon>
        <taxon>Vertebrata</taxon>
        <taxon>Euteleostomi</taxon>
        <taxon>Actinopterygii</taxon>
        <taxon>Neopterygii</taxon>
        <taxon>Teleostei</taxon>
        <taxon>Neoteleostei</taxon>
        <taxon>Acanthomorphata</taxon>
        <taxon>Gobiaria</taxon>
        <taxon>Gobiiformes</taxon>
        <taxon>Gobioidei</taxon>
        <taxon>Gobiidae</taxon>
        <taxon>Gobiinae</taxon>
        <taxon>Knipowitschia</taxon>
    </lineage>
</organism>
<proteinExistence type="predicted"/>
<gene>
    <name evidence="2" type="ORF">KC01_LOCUS6586</name>
</gene>
<feature type="region of interest" description="Disordered" evidence="1">
    <location>
        <begin position="1"/>
        <end position="23"/>
    </location>
</feature>
<protein>
    <submittedName>
        <fullName evidence="2">Uncharacterized protein</fullName>
    </submittedName>
</protein>
<keyword evidence="3" id="KW-1185">Reference proteome</keyword>
<accession>A0AAV2JBE5</accession>
<name>A0AAV2JBE5_KNICA</name>
<dbReference type="Proteomes" id="UP001497482">
    <property type="component" value="Chromosome 12"/>
</dbReference>
<evidence type="ECO:0000313" key="2">
    <source>
        <dbReference type="EMBL" id="CAL1574918.1"/>
    </source>
</evidence>
<reference evidence="2 3" key="1">
    <citation type="submission" date="2024-04" db="EMBL/GenBank/DDBJ databases">
        <authorList>
            <person name="Waldvogel A.-M."/>
            <person name="Schoenle A."/>
        </authorList>
    </citation>
    <scope>NUCLEOTIDE SEQUENCE [LARGE SCALE GENOMIC DNA]</scope>
</reference>
<evidence type="ECO:0000313" key="3">
    <source>
        <dbReference type="Proteomes" id="UP001497482"/>
    </source>
</evidence>
<dbReference type="AlphaFoldDB" id="A0AAV2JBE5"/>
<sequence length="124" mass="13327">MGRPVRNSSPPRVAPTPSSRATKLPQSAVCLLGHSCLRGSFPASPWPTPTPIGKMCVFQGRTCGLTQAEAGPEPQLWRILQAQLESANQTHLQLISISLIESVSCQAGHSSKLTDYHTCKSCVF</sequence>
<dbReference type="EMBL" id="OZ035834">
    <property type="protein sequence ID" value="CAL1574918.1"/>
    <property type="molecule type" value="Genomic_DNA"/>
</dbReference>